<dbReference type="GO" id="GO:0043546">
    <property type="term" value="F:molybdopterin cofactor binding"/>
    <property type="evidence" value="ECO:0007669"/>
    <property type="project" value="TreeGrafter"/>
</dbReference>
<dbReference type="EC" id="1.8.3.1" evidence="6"/>
<evidence type="ECO:0000256" key="11">
    <source>
        <dbReference type="ARBA" id="ARBA00023004"/>
    </source>
</evidence>
<dbReference type="PANTHER" id="PTHR19372:SF7">
    <property type="entry name" value="SULFITE OXIDASE, MITOCHONDRIAL"/>
    <property type="match status" value="1"/>
</dbReference>
<dbReference type="SUPFAM" id="SSF55856">
    <property type="entry name" value="Cytochrome b5-like heme/steroid binding domain"/>
    <property type="match status" value="1"/>
</dbReference>
<sequence>MGFVLQHPSKGRARKRLSHPIGRPACFDLNRPVGPNPSSGAEWAGPVWWYLRTTTSILEGAPARELPLSFIPEGAGTVIGIGTSPGSERQPSRLSEDVLFGLRRCGTRRVIAAASRERAFLGPQAGLTGGRTSREGLGKMLLSRSSGNGFCTLQRTYWLREMTWRNCPPTYWVRHPFCAHSTWNSAGSRRRRLMVAAGAGLGVCSILAYGNRHWQAATAESPTATPAASLPRFSREEVARHHNEANRVWVTYGSEVFDVTDFLELHPGGKSKILLAAGGALEPFWALYAMHKQDHVQEILREYKVGELSPEEPPLPSPDDPYANDPPRHPALRVNTLKPFNAEPPPELLAEYFLTPNQLFFKRNHLPVPLVDPETYRLCIQSPSSQTLSFSLQDLKQSFPKYEVTATIQCAGNRRAEINAIQNTNRLGWSTGAISNARWGGARLRDVLMQAGYQPGDEGHVSFEGLDKDHSGIVYGASIPFQKAMSPDGDVLLAYEMNGEELPRDHGFPLRVIVPGVVGARSVKWLARITVGPEESKSHWQQKDYKGFSSSVTWETVDFSKAPSIQEMPIQSAITEPSSKMSVSPGELTVKGYAWSGGGQRVIRVDVSLDGGKNWKEATLTGEEQLLGQAWAWKLWQLDAFVPAGTKELNIICKAVDTSYNVQPERVKPLWNILGVLNNAWHRVCIPVEED</sequence>
<dbReference type="GO" id="GO:0030151">
    <property type="term" value="F:molybdenum ion binding"/>
    <property type="evidence" value="ECO:0007669"/>
    <property type="project" value="InterPro"/>
</dbReference>
<dbReference type="InterPro" id="IPR000572">
    <property type="entry name" value="OxRdtase_Mopterin-bd_dom"/>
</dbReference>
<evidence type="ECO:0000259" key="15">
    <source>
        <dbReference type="PROSITE" id="PS50255"/>
    </source>
</evidence>
<dbReference type="GO" id="GO:0020037">
    <property type="term" value="F:heme binding"/>
    <property type="evidence" value="ECO:0007669"/>
    <property type="project" value="InterPro"/>
</dbReference>
<evidence type="ECO:0000313" key="17">
    <source>
        <dbReference type="Proteomes" id="UP001474421"/>
    </source>
</evidence>
<dbReference type="Pfam" id="PF00174">
    <property type="entry name" value="Oxidored_molyb"/>
    <property type="match status" value="1"/>
</dbReference>
<evidence type="ECO:0000256" key="8">
    <source>
        <dbReference type="ARBA" id="ARBA00022617"/>
    </source>
</evidence>
<dbReference type="InterPro" id="IPR005066">
    <property type="entry name" value="MoCF_OxRdtse_dimer"/>
</dbReference>
<comment type="function">
    <text evidence="13">Catalyzes the oxidation of sulfite to sulfate, the terminal reaction in the oxidative degradation of sulfur-containing amino acids.</text>
</comment>
<dbReference type="PRINTS" id="PR00407">
    <property type="entry name" value="EUMOPTERIN"/>
</dbReference>
<dbReference type="Proteomes" id="UP001474421">
    <property type="component" value="Unassembled WGS sequence"/>
</dbReference>
<comment type="cofactor">
    <cofactor evidence="1">
        <name>Mo-molybdopterin</name>
        <dbReference type="ChEBI" id="CHEBI:71302"/>
    </cofactor>
</comment>
<keyword evidence="7" id="KW-0500">Molybdenum</keyword>
<dbReference type="PROSITE" id="PS50255">
    <property type="entry name" value="CYTOCHROME_B5_2"/>
    <property type="match status" value="1"/>
</dbReference>
<dbReference type="InterPro" id="IPR008335">
    <property type="entry name" value="Mopterin_OxRdtase_euk"/>
</dbReference>
<dbReference type="GO" id="GO:0005758">
    <property type="term" value="C:mitochondrial intermembrane space"/>
    <property type="evidence" value="ECO:0007669"/>
    <property type="project" value="UniProtKB-SubCell"/>
</dbReference>
<dbReference type="Pfam" id="PF00173">
    <property type="entry name" value="Cyt-b5"/>
    <property type="match status" value="1"/>
</dbReference>
<comment type="catalytic activity">
    <reaction evidence="14">
        <text>sulfite + O2 + H2O = sulfate + H2O2</text>
        <dbReference type="Rhea" id="RHEA:24600"/>
        <dbReference type="ChEBI" id="CHEBI:15377"/>
        <dbReference type="ChEBI" id="CHEBI:15379"/>
        <dbReference type="ChEBI" id="CHEBI:16189"/>
        <dbReference type="ChEBI" id="CHEBI:16240"/>
        <dbReference type="ChEBI" id="CHEBI:17359"/>
        <dbReference type="EC" id="1.8.3.1"/>
    </reaction>
    <physiologicalReaction direction="left-to-right" evidence="14">
        <dbReference type="Rhea" id="RHEA:24601"/>
    </physiologicalReaction>
</comment>
<keyword evidence="9" id="KW-0479">Metal-binding</keyword>
<evidence type="ECO:0000256" key="13">
    <source>
        <dbReference type="ARBA" id="ARBA00033734"/>
    </source>
</evidence>
<dbReference type="CDD" id="cd02111">
    <property type="entry name" value="eukary_SO_Moco"/>
    <property type="match status" value="1"/>
</dbReference>
<name>A0AAW1BYH7_CROAD</name>
<evidence type="ECO:0000256" key="6">
    <source>
        <dbReference type="ARBA" id="ARBA00012505"/>
    </source>
</evidence>
<accession>A0AAW1BYH7</accession>
<dbReference type="SUPFAM" id="SSF81296">
    <property type="entry name" value="E set domains"/>
    <property type="match status" value="1"/>
</dbReference>
<evidence type="ECO:0000256" key="2">
    <source>
        <dbReference type="ARBA" id="ARBA00001970"/>
    </source>
</evidence>
<dbReference type="InterPro" id="IPR018506">
    <property type="entry name" value="Cyt_B5_heme-BS"/>
</dbReference>
<evidence type="ECO:0000256" key="12">
    <source>
        <dbReference type="ARBA" id="ARBA00023128"/>
    </source>
</evidence>
<evidence type="ECO:0000256" key="4">
    <source>
        <dbReference type="ARBA" id="ARBA00004678"/>
    </source>
</evidence>
<dbReference type="PRINTS" id="PR00363">
    <property type="entry name" value="CYTOCHROMEB5"/>
</dbReference>
<comment type="caution">
    <text evidence="16">The sequence shown here is derived from an EMBL/GenBank/DDBJ whole genome shotgun (WGS) entry which is preliminary data.</text>
</comment>
<dbReference type="EMBL" id="JAOTOJ010000002">
    <property type="protein sequence ID" value="KAK9407105.1"/>
    <property type="molecule type" value="Genomic_DNA"/>
</dbReference>
<dbReference type="InterPro" id="IPR036400">
    <property type="entry name" value="Cyt_B5-like_heme/steroid_sf"/>
</dbReference>
<comment type="subcellular location">
    <subcellularLocation>
        <location evidence="3">Mitochondrion intermembrane space</location>
    </subcellularLocation>
</comment>
<evidence type="ECO:0000256" key="3">
    <source>
        <dbReference type="ARBA" id="ARBA00004569"/>
    </source>
</evidence>
<evidence type="ECO:0000313" key="16">
    <source>
        <dbReference type="EMBL" id="KAK9407105.1"/>
    </source>
</evidence>
<evidence type="ECO:0000256" key="10">
    <source>
        <dbReference type="ARBA" id="ARBA00023002"/>
    </source>
</evidence>
<evidence type="ECO:0000256" key="7">
    <source>
        <dbReference type="ARBA" id="ARBA00022505"/>
    </source>
</evidence>
<evidence type="ECO:0000256" key="1">
    <source>
        <dbReference type="ARBA" id="ARBA00001924"/>
    </source>
</evidence>
<dbReference type="SMART" id="SM01117">
    <property type="entry name" value="Cyt-b5"/>
    <property type="match status" value="1"/>
</dbReference>
<dbReference type="InterPro" id="IPR001199">
    <property type="entry name" value="Cyt_B5-like_heme/steroid-bd"/>
</dbReference>
<dbReference type="Gene3D" id="2.60.40.650">
    <property type="match status" value="1"/>
</dbReference>
<feature type="domain" description="Cytochrome b5 heme-binding" evidence="15">
    <location>
        <begin position="230"/>
        <end position="309"/>
    </location>
</feature>
<evidence type="ECO:0000256" key="14">
    <source>
        <dbReference type="ARBA" id="ARBA00049078"/>
    </source>
</evidence>
<dbReference type="Gene3D" id="3.10.120.10">
    <property type="entry name" value="Cytochrome b5-like heme/steroid binding domain"/>
    <property type="match status" value="1"/>
</dbReference>
<dbReference type="SUPFAM" id="SSF56524">
    <property type="entry name" value="Oxidoreductase molybdopterin-binding domain"/>
    <property type="match status" value="1"/>
</dbReference>
<keyword evidence="8" id="KW-0349">Heme</keyword>
<dbReference type="InterPro" id="IPR014756">
    <property type="entry name" value="Ig_E-set"/>
</dbReference>
<dbReference type="FunFam" id="3.90.420.10:FF:000002">
    <property type="entry name" value="sulfite oxidase, mitochondrial"/>
    <property type="match status" value="1"/>
</dbReference>
<dbReference type="GO" id="GO:0008482">
    <property type="term" value="F:sulfite oxidase activity"/>
    <property type="evidence" value="ECO:0007669"/>
    <property type="project" value="UniProtKB-EC"/>
</dbReference>
<dbReference type="InterPro" id="IPR036374">
    <property type="entry name" value="OxRdtase_Mopterin-bd_sf"/>
</dbReference>
<evidence type="ECO:0000256" key="9">
    <source>
        <dbReference type="ARBA" id="ARBA00022723"/>
    </source>
</evidence>
<keyword evidence="12" id="KW-0496">Mitochondrion</keyword>
<dbReference type="PANTHER" id="PTHR19372">
    <property type="entry name" value="SULFITE REDUCTASE"/>
    <property type="match status" value="1"/>
</dbReference>
<organism evidence="16 17">
    <name type="scientific">Crotalus adamanteus</name>
    <name type="common">Eastern diamondback rattlesnake</name>
    <dbReference type="NCBI Taxonomy" id="8729"/>
    <lineage>
        <taxon>Eukaryota</taxon>
        <taxon>Metazoa</taxon>
        <taxon>Chordata</taxon>
        <taxon>Craniata</taxon>
        <taxon>Vertebrata</taxon>
        <taxon>Euteleostomi</taxon>
        <taxon>Lepidosauria</taxon>
        <taxon>Squamata</taxon>
        <taxon>Bifurcata</taxon>
        <taxon>Unidentata</taxon>
        <taxon>Episquamata</taxon>
        <taxon>Toxicofera</taxon>
        <taxon>Serpentes</taxon>
        <taxon>Colubroidea</taxon>
        <taxon>Viperidae</taxon>
        <taxon>Crotalinae</taxon>
        <taxon>Crotalus</taxon>
    </lineage>
</organism>
<gene>
    <name evidence="16" type="ORF">NXF25_005879</name>
</gene>
<dbReference type="FunFam" id="3.10.120.10:FF:000007">
    <property type="entry name" value="Sulfite oxidase, mitochondrial"/>
    <property type="match status" value="1"/>
</dbReference>
<dbReference type="PROSITE" id="PS00191">
    <property type="entry name" value="CYTOCHROME_B5_1"/>
    <property type="match status" value="1"/>
</dbReference>
<keyword evidence="10" id="KW-0560">Oxidoreductase</keyword>
<dbReference type="AlphaFoldDB" id="A0AAW1BYH7"/>
<dbReference type="GO" id="GO:0006790">
    <property type="term" value="P:sulfur compound metabolic process"/>
    <property type="evidence" value="ECO:0007669"/>
    <property type="project" value="TreeGrafter"/>
</dbReference>
<proteinExistence type="predicted"/>
<dbReference type="Gene3D" id="3.90.420.10">
    <property type="entry name" value="Oxidoreductase, molybdopterin-binding domain"/>
    <property type="match status" value="1"/>
</dbReference>
<keyword evidence="11" id="KW-0408">Iron</keyword>
<comment type="pathway">
    <text evidence="5">Energy metabolism; sulfur metabolism.</text>
</comment>
<comment type="cofactor">
    <cofactor evidence="2">
        <name>heme b</name>
        <dbReference type="ChEBI" id="CHEBI:60344"/>
    </cofactor>
</comment>
<reference evidence="16 17" key="1">
    <citation type="journal article" date="2024" name="Proc. Natl. Acad. Sci. U.S.A.">
        <title>The genetic regulatory architecture and epigenomic basis for age-related changes in rattlesnake venom.</title>
        <authorList>
            <person name="Hogan M.P."/>
            <person name="Holding M.L."/>
            <person name="Nystrom G.S."/>
            <person name="Colston T.J."/>
            <person name="Bartlett D.A."/>
            <person name="Mason A.J."/>
            <person name="Ellsworth S.A."/>
            <person name="Rautsaw R.M."/>
            <person name="Lawrence K.C."/>
            <person name="Strickland J.L."/>
            <person name="He B."/>
            <person name="Fraser P."/>
            <person name="Margres M.J."/>
            <person name="Gilbert D.M."/>
            <person name="Gibbs H.L."/>
            <person name="Parkinson C.L."/>
            <person name="Rokyta D.R."/>
        </authorList>
    </citation>
    <scope>NUCLEOTIDE SEQUENCE [LARGE SCALE GENOMIC DNA]</scope>
    <source>
        <strain evidence="16">DRR0105</strain>
    </source>
</reference>
<comment type="pathway">
    <text evidence="4">Sulfur metabolism.</text>
</comment>
<dbReference type="Pfam" id="PF03404">
    <property type="entry name" value="Mo-co_dimer"/>
    <property type="match status" value="1"/>
</dbReference>
<keyword evidence="17" id="KW-1185">Reference proteome</keyword>
<evidence type="ECO:0000256" key="5">
    <source>
        <dbReference type="ARBA" id="ARBA00004971"/>
    </source>
</evidence>
<protein>
    <recommendedName>
        <fullName evidence="6">sulfite oxidase</fullName>
        <ecNumber evidence="6">1.8.3.1</ecNumber>
    </recommendedName>
</protein>